<dbReference type="EMBL" id="KN847042">
    <property type="protein sequence ID" value="KIW30410.1"/>
    <property type="molecule type" value="Genomic_DNA"/>
</dbReference>
<dbReference type="GO" id="GO:0010181">
    <property type="term" value="F:FMN binding"/>
    <property type="evidence" value="ECO:0007669"/>
    <property type="project" value="InterPro"/>
</dbReference>
<dbReference type="PANTHER" id="PTHR22893:SF91">
    <property type="entry name" value="NADPH DEHYDROGENASE 2-RELATED"/>
    <property type="match status" value="1"/>
</dbReference>
<dbReference type="Proteomes" id="UP000054466">
    <property type="component" value="Unassembled WGS sequence"/>
</dbReference>
<dbReference type="InterPro" id="IPR045247">
    <property type="entry name" value="Oye-like"/>
</dbReference>
<evidence type="ECO:0000313" key="4">
    <source>
        <dbReference type="Proteomes" id="UP000054466"/>
    </source>
</evidence>
<dbReference type="OrthoDB" id="276546at2759"/>
<evidence type="ECO:0000256" key="1">
    <source>
        <dbReference type="SAM" id="MobiDB-lite"/>
    </source>
</evidence>
<dbReference type="RefSeq" id="XP_016250626.1">
    <property type="nucleotide sequence ID" value="XM_016393107.1"/>
</dbReference>
<dbReference type="Pfam" id="PF00724">
    <property type="entry name" value="Oxidored_FMN"/>
    <property type="match status" value="1"/>
</dbReference>
<dbReference type="SUPFAM" id="SSF51395">
    <property type="entry name" value="FMN-linked oxidoreductases"/>
    <property type="match status" value="1"/>
</dbReference>
<gene>
    <name evidence="3" type="ORF">PV07_06154</name>
</gene>
<sequence>MAAPSRLFSPFKIGNLELKHRVVMAPLTRFRNDENHIPLPFVADYYAQRASIPGTFVIAEATVVSPRAAGYSNLPGIWSGDQIASWKRVTTAVHARGSPSSCNSGPWAAWRTKKPPRRKV</sequence>
<reference evidence="3 4" key="1">
    <citation type="submission" date="2015-01" db="EMBL/GenBank/DDBJ databases">
        <title>The Genome Sequence of Cladophialophora immunda CBS83496.</title>
        <authorList>
            <consortium name="The Broad Institute Genomics Platform"/>
            <person name="Cuomo C."/>
            <person name="de Hoog S."/>
            <person name="Gorbushina A."/>
            <person name="Stielow B."/>
            <person name="Teixiera M."/>
            <person name="Abouelleil A."/>
            <person name="Chapman S.B."/>
            <person name="Priest M."/>
            <person name="Young S.K."/>
            <person name="Wortman J."/>
            <person name="Nusbaum C."/>
            <person name="Birren B."/>
        </authorList>
    </citation>
    <scope>NUCLEOTIDE SEQUENCE [LARGE SCALE GENOMIC DNA]</scope>
    <source>
        <strain evidence="3 4">CBS 83496</strain>
    </source>
</reference>
<dbReference type="AlphaFoldDB" id="A0A0D2CJY4"/>
<evidence type="ECO:0000259" key="2">
    <source>
        <dbReference type="Pfam" id="PF00724"/>
    </source>
</evidence>
<feature type="region of interest" description="Disordered" evidence="1">
    <location>
        <begin position="96"/>
        <end position="120"/>
    </location>
</feature>
<evidence type="ECO:0000313" key="3">
    <source>
        <dbReference type="EMBL" id="KIW30410.1"/>
    </source>
</evidence>
<organism evidence="3 4">
    <name type="scientific">Cladophialophora immunda</name>
    <dbReference type="NCBI Taxonomy" id="569365"/>
    <lineage>
        <taxon>Eukaryota</taxon>
        <taxon>Fungi</taxon>
        <taxon>Dikarya</taxon>
        <taxon>Ascomycota</taxon>
        <taxon>Pezizomycotina</taxon>
        <taxon>Eurotiomycetes</taxon>
        <taxon>Chaetothyriomycetidae</taxon>
        <taxon>Chaetothyriales</taxon>
        <taxon>Herpotrichiellaceae</taxon>
        <taxon>Cladophialophora</taxon>
    </lineage>
</organism>
<proteinExistence type="predicted"/>
<keyword evidence="4" id="KW-1185">Reference proteome</keyword>
<feature type="domain" description="NADH:flavin oxidoreductase/NADH oxidase N-terminal" evidence="2">
    <location>
        <begin position="7"/>
        <end position="98"/>
    </location>
</feature>
<dbReference type="VEuPathDB" id="FungiDB:PV07_06154"/>
<dbReference type="HOGENOM" id="CLU_012153_8_2_1"/>
<accession>A0A0D2CJY4</accession>
<dbReference type="GeneID" id="27345348"/>
<dbReference type="STRING" id="569365.A0A0D2CJY4"/>
<dbReference type="Gene3D" id="3.20.20.70">
    <property type="entry name" value="Aldolase class I"/>
    <property type="match status" value="1"/>
</dbReference>
<feature type="compositionally biased region" description="Basic residues" evidence="1">
    <location>
        <begin position="111"/>
        <end position="120"/>
    </location>
</feature>
<dbReference type="PANTHER" id="PTHR22893">
    <property type="entry name" value="NADH OXIDOREDUCTASE-RELATED"/>
    <property type="match status" value="1"/>
</dbReference>
<protein>
    <recommendedName>
        <fullName evidence="2">NADH:flavin oxidoreductase/NADH oxidase N-terminal domain-containing protein</fullName>
    </recommendedName>
</protein>
<dbReference type="InterPro" id="IPR013785">
    <property type="entry name" value="Aldolase_TIM"/>
</dbReference>
<dbReference type="InterPro" id="IPR001155">
    <property type="entry name" value="OxRdtase_FMN_N"/>
</dbReference>
<name>A0A0D2CJY4_9EURO</name>
<dbReference type="GO" id="GO:0003959">
    <property type="term" value="F:NADPH dehydrogenase activity"/>
    <property type="evidence" value="ECO:0007669"/>
    <property type="project" value="TreeGrafter"/>
</dbReference>